<gene>
    <name evidence="2" type="ORF">B0T11DRAFT_276324</name>
</gene>
<protein>
    <submittedName>
        <fullName evidence="2">Uncharacterized protein</fullName>
    </submittedName>
</protein>
<name>A0A8K0X5P1_9PEZI</name>
<accession>A0A8K0X5P1</accession>
<feature type="region of interest" description="Disordered" evidence="1">
    <location>
        <begin position="1"/>
        <end position="29"/>
    </location>
</feature>
<feature type="compositionally biased region" description="Polar residues" evidence="1">
    <location>
        <begin position="1"/>
        <end position="12"/>
    </location>
</feature>
<comment type="caution">
    <text evidence="2">The sequence shown here is derived from an EMBL/GenBank/DDBJ whole genome shotgun (WGS) entry which is preliminary data.</text>
</comment>
<dbReference type="OrthoDB" id="10561460at2759"/>
<keyword evidence="3" id="KW-1185">Reference proteome</keyword>
<reference evidence="2" key="1">
    <citation type="journal article" date="2021" name="Nat. Commun.">
        <title>Genetic determinants of endophytism in the Arabidopsis root mycobiome.</title>
        <authorList>
            <person name="Mesny F."/>
            <person name="Miyauchi S."/>
            <person name="Thiergart T."/>
            <person name="Pickel B."/>
            <person name="Atanasova L."/>
            <person name="Karlsson M."/>
            <person name="Huettel B."/>
            <person name="Barry K.W."/>
            <person name="Haridas S."/>
            <person name="Chen C."/>
            <person name="Bauer D."/>
            <person name="Andreopoulos W."/>
            <person name="Pangilinan J."/>
            <person name="LaButti K."/>
            <person name="Riley R."/>
            <person name="Lipzen A."/>
            <person name="Clum A."/>
            <person name="Drula E."/>
            <person name="Henrissat B."/>
            <person name="Kohler A."/>
            <person name="Grigoriev I.V."/>
            <person name="Martin F.M."/>
            <person name="Hacquard S."/>
        </authorList>
    </citation>
    <scope>NUCLEOTIDE SEQUENCE</scope>
    <source>
        <strain evidence="2">MPI-CAGE-AT-0016</strain>
    </source>
</reference>
<dbReference type="Proteomes" id="UP000813385">
    <property type="component" value="Unassembled WGS sequence"/>
</dbReference>
<sequence>MSTIATSAPQPTKTEEGSPTPDATKPPLYRVCHDDVCRSPTPEEKKEMDIEWNKVDWNWMPKHLKDYMESMETATATADAPTPTGLEKRGKIDQNWKGRWDEKWSDGIERYQSDRSKPIDFSLLPECLRYCFNKFNKHAPGDIFKESVGDFCGMPKLAVWNTWFDFGPGYCVSEKGRCSNYDSAMSRDWYFKNCGH</sequence>
<evidence type="ECO:0000313" key="2">
    <source>
        <dbReference type="EMBL" id="KAH7368037.1"/>
    </source>
</evidence>
<organism evidence="2 3">
    <name type="scientific">Plectosphaerella cucumerina</name>
    <dbReference type="NCBI Taxonomy" id="40658"/>
    <lineage>
        <taxon>Eukaryota</taxon>
        <taxon>Fungi</taxon>
        <taxon>Dikarya</taxon>
        <taxon>Ascomycota</taxon>
        <taxon>Pezizomycotina</taxon>
        <taxon>Sordariomycetes</taxon>
        <taxon>Hypocreomycetidae</taxon>
        <taxon>Glomerellales</taxon>
        <taxon>Plectosphaerellaceae</taxon>
        <taxon>Plectosphaerella</taxon>
    </lineage>
</organism>
<dbReference type="AlphaFoldDB" id="A0A8K0X5P1"/>
<evidence type="ECO:0000313" key="3">
    <source>
        <dbReference type="Proteomes" id="UP000813385"/>
    </source>
</evidence>
<evidence type="ECO:0000256" key="1">
    <source>
        <dbReference type="SAM" id="MobiDB-lite"/>
    </source>
</evidence>
<dbReference type="EMBL" id="JAGPXD010000002">
    <property type="protein sequence ID" value="KAH7368037.1"/>
    <property type="molecule type" value="Genomic_DNA"/>
</dbReference>
<proteinExistence type="predicted"/>